<gene>
    <name evidence="2" type="ORF">PHYSODRAFT_342156</name>
</gene>
<dbReference type="Proteomes" id="UP000002640">
    <property type="component" value="Unassembled WGS sequence"/>
</dbReference>
<dbReference type="KEGG" id="psoj:PHYSODRAFT_342156"/>
<sequence length="266" mass="29259">MKRRVCVNRTEKEKLALLRRWKVDNPDWTLEEAAVELEVKESTLRGWVKRYWDVCDKEVGSDRKRNEGGGRKHKMKPDEWRVIEYLHELMEDNWTFDDVMFYCRSLEEFNSDFDIPASQVTWVKRFIQRYTARVPPDDGGVPSTDGGATSGGGGVTRGDDSEHEENGGAGGVTPGVDSERGQNDGVTTSDDGVTPRDGGVTPGVDSERGQNDGVTPGDGAVPFDGCGDEDSDEDSYDSAGSDESDSSSEICYQVAEAEANIGVDAW</sequence>
<organism evidence="2 3">
    <name type="scientific">Phytophthora sojae (strain P6497)</name>
    <name type="common">Soybean stem and root rot agent</name>
    <name type="synonym">Phytophthora megasperma f. sp. glycines</name>
    <dbReference type="NCBI Taxonomy" id="1094619"/>
    <lineage>
        <taxon>Eukaryota</taxon>
        <taxon>Sar</taxon>
        <taxon>Stramenopiles</taxon>
        <taxon>Oomycota</taxon>
        <taxon>Peronosporomycetes</taxon>
        <taxon>Peronosporales</taxon>
        <taxon>Peronosporaceae</taxon>
        <taxon>Phytophthora</taxon>
    </lineage>
</organism>
<feature type="region of interest" description="Disordered" evidence="1">
    <location>
        <begin position="133"/>
        <end position="250"/>
    </location>
</feature>
<evidence type="ECO:0000313" key="2">
    <source>
        <dbReference type="EMBL" id="EGZ05969.1"/>
    </source>
</evidence>
<dbReference type="AlphaFoldDB" id="G5AFH9"/>
<feature type="compositionally biased region" description="Basic and acidic residues" evidence="1">
    <location>
        <begin position="157"/>
        <end position="166"/>
    </location>
</feature>
<name>G5AFH9_PHYSP</name>
<dbReference type="GeneID" id="20648223"/>
<evidence type="ECO:0000256" key="1">
    <source>
        <dbReference type="SAM" id="MobiDB-lite"/>
    </source>
</evidence>
<feature type="compositionally biased region" description="Acidic residues" evidence="1">
    <location>
        <begin position="226"/>
        <end position="246"/>
    </location>
</feature>
<dbReference type="RefSeq" id="XP_009538830.1">
    <property type="nucleotide sequence ID" value="XM_009540535.1"/>
</dbReference>
<dbReference type="OMA" id="KRTTHQV"/>
<keyword evidence="3" id="KW-1185">Reference proteome</keyword>
<proteinExistence type="predicted"/>
<evidence type="ECO:0000313" key="3">
    <source>
        <dbReference type="Proteomes" id="UP000002640"/>
    </source>
</evidence>
<accession>G5AFH9</accession>
<reference evidence="2 3" key="1">
    <citation type="journal article" date="2006" name="Science">
        <title>Phytophthora genome sequences uncover evolutionary origins and mechanisms of pathogenesis.</title>
        <authorList>
            <person name="Tyler B.M."/>
            <person name="Tripathy S."/>
            <person name="Zhang X."/>
            <person name="Dehal P."/>
            <person name="Jiang R.H."/>
            <person name="Aerts A."/>
            <person name="Arredondo F.D."/>
            <person name="Baxter L."/>
            <person name="Bensasson D."/>
            <person name="Beynon J.L."/>
            <person name="Chapman J."/>
            <person name="Damasceno C.M."/>
            <person name="Dorrance A.E."/>
            <person name="Dou D."/>
            <person name="Dickerman A.W."/>
            <person name="Dubchak I.L."/>
            <person name="Garbelotto M."/>
            <person name="Gijzen M."/>
            <person name="Gordon S.G."/>
            <person name="Govers F."/>
            <person name="Grunwald N.J."/>
            <person name="Huang W."/>
            <person name="Ivors K.L."/>
            <person name="Jones R.W."/>
            <person name="Kamoun S."/>
            <person name="Krampis K."/>
            <person name="Lamour K.H."/>
            <person name="Lee M.K."/>
            <person name="McDonald W.H."/>
            <person name="Medina M."/>
            <person name="Meijer H.J."/>
            <person name="Nordberg E.K."/>
            <person name="Maclean D.J."/>
            <person name="Ospina-Giraldo M.D."/>
            <person name="Morris P.F."/>
            <person name="Phuntumart V."/>
            <person name="Putnam N.H."/>
            <person name="Rash S."/>
            <person name="Rose J.K."/>
            <person name="Sakihama Y."/>
            <person name="Salamov A.A."/>
            <person name="Savidor A."/>
            <person name="Scheuring C.F."/>
            <person name="Smith B.M."/>
            <person name="Sobral B.W."/>
            <person name="Terry A."/>
            <person name="Torto-Alalibo T.A."/>
            <person name="Win J."/>
            <person name="Xu Z."/>
            <person name="Zhang H."/>
            <person name="Grigoriev I.V."/>
            <person name="Rokhsar D.S."/>
            <person name="Boore J.L."/>
        </authorList>
    </citation>
    <scope>NUCLEOTIDE SEQUENCE [LARGE SCALE GENOMIC DNA]</scope>
    <source>
        <strain evidence="2 3">P6497</strain>
    </source>
</reference>
<protein>
    <submittedName>
        <fullName evidence="2">Uncharacterized protein</fullName>
    </submittedName>
</protein>
<dbReference type="InParanoid" id="G5AFH9"/>
<dbReference type="EMBL" id="JH159165">
    <property type="protein sequence ID" value="EGZ05969.1"/>
    <property type="molecule type" value="Genomic_DNA"/>
</dbReference>